<dbReference type="Gene3D" id="3.40.50.1000">
    <property type="entry name" value="HAD superfamily/HAD-like"/>
    <property type="match status" value="1"/>
</dbReference>
<dbReference type="AlphaFoldDB" id="A0A1D8JJD9"/>
<evidence type="ECO:0000256" key="3">
    <source>
        <dbReference type="ARBA" id="ARBA00012790"/>
    </source>
</evidence>
<evidence type="ECO:0000256" key="13">
    <source>
        <dbReference type="ARBA" id="ARBA00022842"/>
    </source>
</evidence>
<dbReference type="GO" id="GO:0005524">
    <property type="term" value="F:ATP binding"/>
    <property type="evidence" value="ECO:0007669"/>
    <property type="project" value="UniProtKB-KW"/>
</dbReference>
<feature type="transmembrane region" description="Helical" evidence="19">
    <location>
        <begin position="44"/>
        <end position="66"/>
    </location>
</feature>
<dbReference type="EC" id="7.2.2.10" evidence="3"/>
<dbReference type="PANTHER" id="PTHR43294">
    <property type="entry name" value="SODIUM/POTASSIUM-TRANSPORTING ATPASE SUBUNIT ALPHA"/>
    <property type="match status" value="1"/>
</dbReference>
<evidence type="ECO:0000259" key="20">
    <source>
        <dbReference type="SMART" id="SM00831"/>
    </source>
</evidence>
<dbReference type="PROSITE" id="PS00154">
    <property type="entry name" value="ATPASE_E1_E2"/>
    <property type="match status" value="1"/>
</dbReference>
<dbReference type="FunFam" id="3.40.50.1000:FF:000028">
    <property type="entry name" value="Calcium-transporting P-type ATPase, putative"/>
    <property type="match status" value="1"/>
</dbReference>
<keyword evidence="17 19" id="KW-0472">Membrane</keyword>
<dbReference type="SMART" id="SM00831">
    <property type="entry name" value="Cation_ATPase_N"/>
    <property type="match status" value="1"/>
</dbReference>
<evidence type="ECO:0000256" key="15">
    <source>
        <dbReference type="ARBA" id="ARBA00022989"/>
    </source>
</evidence>
<keyword evidence="8 19" id="KW-0812">Transmembrane</keyword>
<dbReference type="NCBIfam" id="TIGR01494">
    <property type="entry name" value="ATPase_P-type"/>
    <property type="match status" value="3"/>
</dbReference>
<dbReference type="GO" id="GO:0005388">
    <property type="term" value="F:P-type calcium transporter activity"/>
    <property type="evidence" value="ECO:0007669"/>
    <property type="project" value="UniProtKB-EC"/>
</dbReference>
<evidence type="ECO:0000313" key="21">
    <source>
        <dbReference type="EMBL" id="AOV08800.1"/>
    </source>
</evidence>
<feature type="transmembrane region" description="Helical" evidence="19">
    <location>
        <begin position="812"/>
        <end position="834"/>
    </location>
</feature>
<dbReference type="SFLD" id="SFLDG00002">
    <property type="entry name" value="C1.7:_P-type_atpase_like"/>
    <property type="match status" value="1"/>
</dbReference>
<keyword evidence="4" id="KW-0813">Transport</keyword>
<keyword evidence="9" id="KW-0479">Metal-binding</keyword>
<dbReference type="EMBL" id="CP017560">
    <property type="protein sequence ID" value="AOV08800.1"/>
    <property type="molecule type" value="Genomic_DNA"/>
</dbReference>
<keyword evidence="5" id="KW-1003">Cell membrane</keyword>
<evidence type="ECO:0000256" key="19">
    <source>
        <dbReference type="SAM" id="Phobius"/>
    </source>
</evidence>
<dbReference type="GO" id="GO:1902600">
    <property type="term" value="P:proton transmembrane transport"/>
    <property type="evidence" value="ECO:0007669"/>
    <property type="project" value="TreeGrafter"/>
</dbReference>
<accession>A0A1D8JJD9</accession>
<keyword evidence="7" id="KW-0109">Calcium transport</keyword>
<dbReference type="GO" id="GO:1990573">
    <property type="term" value="P:potassium ion import across plasma membrane"/>
    <property type="evidence" value="ECO:0007669"/>
    <property type="project" value="TreeGrafter"/>
</dbReference>
<dbReference type="PANTHER" id="PTHR43294:SF20">
    <property type="entry name" value="P-TYPE ATPASE"/>
    <property type="match status" value="1"/>
</dbReference>
<feature type="transmembrane region" description="Helical" evidence="19">
    <location>
        <begin position="262"/>
        <end position="288"/>
    </location>
</feature>
<evidence type="ECO:0000256" key="5">
    <source>
        <dbReference type="ARBA" id="ARBA00022475"/>
    </source>
</evidence>
<dbReference type="PRINTS" id="PR00119">
    <property type="entry name" value="CATATPASE"/>
</dbReference>
<comment type="similarity">
    <text evidence="2">Belongs to the cation transport ATPase (P-type) (TC 3.A.3) family. Type IIA subfamily.</text>
</comment>
<dbReference type="FunFam" id="2.70.150.10:FF:000016">
    <property type="entry name" value="Calcium-transporting P-type ATPase putative"/>
    <property type="match status" value="1"/>
</dbReference>
<dbReference type="Pfam" id="PF00689">
    <property type="entry name" value="Cation_ATPase_C"/>
    <property type="match status" value="1"/>
</dbReference>
<keyword evidence="10" id="KW-0547">Nucleotide-binding</keyword>
<dbReference type="Pfam" id="PF00690">
    <property type="entry name" value="Cation_ATPase_N"/>
    <property type="match status" value="1"/>
</dbReference>
<dbReference type="GO" id="GO:0036376">
    <property type="term" value="P:sodium ion export across plasma membrane"/>
    <property type="evidence" value="ECO:0007669"/>
    <property type="project" value="TreeGrafter"/>
</dbReference>
<dbReference type="GO" id="GO:0005886">
    <property type="term" value="C:plasma membrane"/>
    <property type="evidence" value="ECO:0007669"/>
    <property type="project" value="UniProtKB-SubCell"/>
</dbReference>
<dbReference type="Pfam" id="PF13246">
    <property type="entry name" value="Cation_ATPase"/>
    <property type="match status" value="1"/>
</dbReference>
<evidence type="ECO:0000256" key="1">
    <source>
        <dbReference type="ARBA" id="ARBA00004651"/>
    </source>
</evidence>
<dbReference type="InterPro" id="IPR006068">
    <property type="entry name" value="ATPase_P-typ_cation-transptr_C"/>
</dbReference>
<feature type="transmembrane region" description="Helical" evidence="19">
    <location>
        <begin position="657"/>
        <end position="682"/>
    </location>
</feature>
<feature type="domain" description="Cation-transporting P-type ATPase N-terminal" evidence="20">
    <location>
        <begin position="3"/>
        <end position="68"/>
    </location>
</feature>
<dbReference type="InterPro" id="IPR008250">
    <property type="entry name" value="ATPase_P-typ_transduc_dom_A_sf"/>
</dbReference>
<dbReference type="InterPro" id="IPR023298">
    <property type="entry name" value="ATPase_P-typ_TM_dom_sf"/>
</dbReference>
<dbReference type="InterPro" id="IPR059000">
    <property type="entry name" value="ATPase_P-type_domA"/>
</dbReference>
<keyword evidence="15 19" id="KW-1133">Transmembrane helix</keyword>
<comment type="subcellular location">
    <subcellularLocation>
        <location evidence="1">Cell membrane</location>
        <topology evidence="1">Multi-pass membrane protein</topology>
    </subcellularLocation>
</comment>
<dbReference type="KEGG" id="surl:BI350_15435"/>
<keyword evidence="6" id="KW-0597">Phosphoprotein</keyword>
<dbReference type="FunFam" id="3.40.50.1000:FF:000001">
    <property type="entry name" value="Phospholipid-transporting ATPase IC"/>
    <property type="match status" value="1"/>
</dbReference>
<proteinExistence type="inferred from homology"/>
<dbReference type="SFLD" id="SFLDS00003">
    <property type="entry name" value="Haloacid_Dehalogenase"/>
    <property type="match status" value="1"/>
</dbReference>
<dbReference type="Proteomes" id="UP000185746">
    <property type="component" value="Chromosome"/>
</dbReference>
<keyword evidence="13" id="KW-0460">Magnesium</keyword>
<feature type="transmembrane region" description="Helical" evidence="19">
    <location>
        <begin position="237"/>
        <end position="256"/>
    </location>
</feature>
<dbReference type="SFLD" id="SFLDF00027">
    <property type="entry name" value="p-type_atpase"/>
    <property type="match status" value="1"/>
</dbReference>
<evidence type="ECO:0000313" key="22">
    <source>
        <dbReference type="Proteomes" id="UP000185746"/>
    </source>
</evidence>
<gene>
    <name evidence="21" type="ORF">BI350_15435</name>
</gene>
<keyword evidence="16" id="KW-0406">Ion transport</keyword>
<dbReference type="Gene3D" id="3.40.1110.10">
    <property type="entry name" value="Calcium-transporting ATPase, cytoplasmic domain N"/>
    <property type="match status" value="1"/>
</dbReference>
<evidence type="ECO:0000256" key="9">
    <source>
        <dbReference type="ARBA" id="ARBA00022723"/>
    </source>
</evidence>
<dbReference type="Gene3D" id="1.20.1110.10">
    <property type="entry name" value="Calcium-transporting ATPase, transmembrane domain"/>
    <property type="match status" value="1"/>
</dbReference>
<protein>
    <recommendedName>
        <fullName evidence="3">P-type Ca(2+) transporter</fullName>
        <ecNumber evidence="3">7.2.2.10</ecNumber>
    </recommendedName>
</protein>
<feature type="transmembrane region" description="Helical" evidence="19">
    <location>
        <begin position="688"/>
        <end position="705"/>
    </location>
</feature>
<feature type="transmembrane region" description="Helical" evidence="19">
    <location>
        <begin position="725"/>
        <end position="752"/>
    </location>
</feature>
<dbReference type="RefSeq" id="WP_075528964.1">
    <property type="nucleotide sequence ID" value="NZ_CP017560.1"/>
</dbReference>
<evidence type="ECO:0000256" key="4">
    <source>
        <dbReference type="ARBA" id="ARBA00022448"/>
    </source>
</evidence>
<comment type="catalytic activity">
    <reaction evidence="18">
        <text>Ca(2+)(in) + ATP + H2O = Ca(2+)(out) + ADP + phosphate + H(+)</text>
        <dbReference type="Rhea" id="RHEA:18105"/>
        <dbReference type="ChEBI" id="CHEBI:15377"/>
        <dbReference type="ChEBI" id="CHEBI:15378"/>
        <dbReference type="ChEBI" id="CHEBI:29108"/>
        <dbReference type="ChEBI" id="CHEBI:30616"/>
        <dbReference type="ChEBI" id="CHEBI:43474"/>
        <dbReference type="ChEBI" id="CHEBI:456216"/>
        <dbReference type="EC" id="7.2.2.10"/>
    </reaction>
</comment>
<dbReference type="InterPro" id="IPR001757">
    <property type="entry name" value="P_typ_ATPase"/>
</dbReference>
<reference evidence="21 22" key="1">
    <citation type="submission" date="2016-09" db="EMBL/GenBank/DDBJ databases">
        <title>Complete genome sequence of the Lysinibacillus sphaericus LMG 22257, a specie of Bacillus with ureolytic activity that can effectively biodeposit calcium carbonate.</title>
        <authorList>
            <person name="Yan W."/>
        </authorList>
    </citation>
    <scope>NUCLEOTIDE SEQUENCE [LARGE SCALE GENOMIC DNA]</scope>
    <source>
        <strain evidence="21 22">LMG 22257</strain>
    </source>
</reference>
<dbReference type="InterPro" id="IPR044492">
    <property type="entry name" value="P_typ_ATPase_HD_dom"/>
</dbReference>
<dbReference type="InterPro" id="IPR004014">
    <property type="entry name" value="ATPase_P-typ_cation-transptr_N"/>
</dbReference>
<dbReference type="SUPFAM" id="SSF81660">
    <property type="entry name" value="Metal cation-transporting ATPase, ATP-binding domain N"/>
    <property type="match status" value="1"/>
</dbReference>
<feature type="transmembrane region" description="Helical" evidence="19">
    <location>
        <begin position="772"/>
        <end position="791"/>
    </location>
</feature>
<dbReference type="InterPro" id="IPR023214">
    <property type="entry name" value="HAD_sf"/>
</dbReference>
<dbReference type="GO" id="GO:0030007">
    <property type="term" value="P:intracellular potassium ion homeostasis"/>
    <property type="evidence" value="ECO:0007669"/>
    <property type="project" value="TreeGrafter"/>
</dbReference>
<dbReference type="InterPro" id="IPR018303">
    <property type="entry name" value="ATPase_P-typ_P_site"/>
</dbReference>
<evidence type="ECO:0000256" key="6">
    <source>
        <dbReference type="ARBA" id="ARBA00022553"/>
    </source>
</evidence>
<dbReference type="InterPro" id="IPR023299">
    <property type="entry name" value="ATPase_P-typ_cyto_dom_N"/>
</dbReference>
<dbReference type="SUPFAM" id="SSF56784">
    <property type="entry name" value="HAD-like"/>
    <property type="match status" value="1"/>
</dbReference>
<feature type="transmembrane region" description="Helical" evidence="19">
    <location>
        <begin position="72"/>
        <end position="88"/>
    </location>
</feature>
<dbReference type="SUPFAM" id="SSF81665">
    <property type="entry name" value="Calcium ATPase, transmembrane domain M"/>
    <property type="match status" value="1"/>
</dbReference>
<evidence type="ECO:0000256" key="18">
    <source>
        <dbReference type="ARBA" id="ARBA00048694"/>
    </source>
</evidence>
<feature type="transmembrane region" description="Helical" evidence="19">
    <location>
        <begin position="846"/>
        <end position="864"/>
    </location>
</feature>
<evidence type="ECO:0000256" key="10">
    <source>
        <dbReference type="ARBA" id="ARBA00022741"/>
    </source>
</evidence>
<evidence type="ECO:0000256" key="12">
    <source>
        <dbReference type="ARBA" id="ARBA00022840"/>
    </source>
</evidence>
<evidence type="ECO:0000256" key="17">
    <source>
        <dbReference type="ARBA" id="ARBA00023136"/>
    </source>
</evidence>
<dbReference type="PRINTS" id="PR00120">
    <property type="entry name" value="HATPASE"/>
</dbReference>
<evidence type="ECO:0000256" key="14">
    <source>
        <dbReference type="ARBA" id="ARBA00022967"/>
    </source>
</evidence>
<evidence type="ECO:0000256" key="2">
    <source>
        <dbReference type="ARBA" id="ARBA00005675"/>
    </source>
</evidence>
<organism evidence="21 22">
    <name type="scientific">Sporosarcina ureilytica</name>
    <dbReference type="NCBI Taxonomy" id="298596"/>
    <lineage>
        <taxon>Bacteria</taxon>
        <taxon>Bacillati</taxon>
        <taxon>Bacillota</taxon>
        <taxon>Bacilli</taxon>
        <taxon>Bacillales</taxon>
        <taxon>Caryophanaceae</taxon>
        <taxon>Sporosarcina</taxon>
    </lineage>
</organism>
<keyword evidence="11" id="KW-0106">Calcium</keyword>
<dbReference type="GO" id="GO:0016887">
    <property type="term" value="F:ATP hydrolysis activity"/>
    <property type="evidence" value="ECO:0007669"/>
    <property type="project" value="InterPro"/>
</dbReference>
<keyword evidence="12" id="KW-0067">ATP-binding</keyword>
<dbReference type="GO" id="GO:0046872">
    <property type="term" value="F:metal ion binding"/>
    <property type="evidence" value="ECO:0007669"/>
    <property type="project" value="UniProtKB-KW"/>
</dbReference>
<dbReference type="InterPro" id="IPR050510">
    <property type="entry name" value="Cation_transp_ATPase_P-type"/>
</dbReference>
<dbReference type="Pfam" id="PF00122">
    <property type="entry name" value="E1-E2_ATPase"/>
    <property type="match status" value="1"/>
</dbReference>
<evidence type="ECO:0000256" key="16">
    <source>
        <dbReference type="ARBA" id="ARBA00023065"/>
    </source>
</evidence>
<dbReference type="CDD" id="cd02089">
    <property type="entry name" value="P-type_ATPase_Ca_prok"/>
    <property type="match status" value="1"/>
</dbReference>
<evidence type="ECO:0000256" key="7">
    <source>
        <dbReference type="ARBA" id="ARBA00022568"/>
    </source>
</evidence>
<name>A0A1D8JJD9_9BACL</name>
<dbReference type="FunFam" id="1.20.1110.10:FF:000065">
    <property type="entry name" value="Sarcoplasmic/endoplasmic reticulum calcium ATPase 1"/>
    <property type="match status" value="1"/>
</dbReference>
<keyword evidence="22" id="KW-1185">Reference proteome</keyword>
<dbReference type="GO" id="GO:0006883">
    <property type="term" value="P:intracellular sodium ion homeostasis"/>
    <property type="evidence" value="ECO:0007669"/>
    <property type="project" value="TreeGrafter"/>
</dbReference>
<dbReference type="GO" id="GO:0005391">
    <property type="term" value="F:P-type sodium:potassium-exchanging transporter activity"/>
    <property type="evidence" value="ECO:0007669"/>
    <property type="project" value="TreeGrafter"/>
</dbReference>
<evidence type="ECO:0000256" key="11">
    <source>
        <dbReference type="ARBA" id="ARBA00022837"/>
    </source>
</evidence>
<dbReference type="Pfam" id="PF08282">
    <property type="entry name" value="Hydrolase_3"/>
    <property type="match status" value="1"/>
</dbReference>
<keyword evidence="14" id="KW-1278">Translocase</keyword>
<dbReference type="SUPFAM" id="SSF81653">
    <property type="entry name" value="Calcium ATPase, transduction domain A"/>
    <property type="match status" value="1"/>
</dbReference>
<dbReference type="Gene3D" id="2.70.150.10">
    <property type="entry name" value="Calcium-transporting ATPase, cytoplasmic transduction domain A"/>
    <property type="match status" value="1"/>
</dbReference>
<sequence length="874" mass="94886">MNDKHLLKTNIETGLSTKEATARLQQYGPNQLKKAKSRTLLQRFVAQIHNVLVYVLIGAAIISGILGEVTDAIIIGIVVIINAVVGMTQESKANEALNALRKMSVPKALVLRDGVPKEIPSEQVVPGDVIMLDAGRYIPCDLQLVETVNLKIDEAALTGESVPVEKDAAVVSDAAMPIADRRDQAYMSTLVTYGRGIGIATCTGMQTEIGKVAAMLHQEVDELTPLQKSLDRLGKTLGFVALFICILIFGIGALQGRELMDMFLLAISLAVAAIPEGMPAIVSIVLAIGVQRMIKRHVIIRKLPAVETLGSVSVICSDKTGTLTQNRMAVMKFHTDGSLLDLEEADLDNTQHRLLFQAMSLCNDATYSSENETGDPTEIALLQASASIGLTRENQPRIDEIPFDSNRKLMTTIHQTNGDIISYTKGAIDQLLDKCTHYRIANETRPMTDAIRKEILHVAVAMSQQALRVLGAAYRTYNAPPNLAIVEEQLIYVGLVGMIDPPREEVKDAIQTTKVAGIRTVMITGDHQDTAFAIAKELGIASDTSEVIAGKQLDELSDAQLKELCHQFNVYARVTPEHKVRIVQALKANDNTVSMTGDGVNDAPSLKAADIGVAMGITGTDVAKGAADMVLTDDNFSSIVKAVEEGRTIYRNIKKSIVFLLSCNLGELIALFIAMLFGWPVILRPIHILWINLVTDTFPALSLGVDPEESDVMNEKPRDRKEHIFAHSISFLVFNGLLIGLITLIAFVIGVASATGSQFTWSMLSSGLSGEILIYGQTMAFLVLSFSQLAHAFNLRSMKESVFKAGILKNKWLVYSVLLGIALQLAIVSIGPVADLFSVQMLGGTDWLIVVGLSVLPLLMNELIKAVRVLLTRH</sequence>
<dbReference type="InterPro" id="IPR036412">
    <property type="entry name" value="HAD-like_sf"/>
</dbReference>
<evidence type="ECO:0000256" key="8">
    <source>
        <dbReference type="ARBA" id="ARBA00022692"/>
    </source>
</evidence>